<dbReference type="InterPro" id="IPR011051">
    <property type="entry name" value="RmlC_Cupin_sf"/>
</dbReference>
<name>A0ABV7YVQ3_9BACT</name>
<dbReference type="EMBL" id="JBHRYQ010000001">
    <property type="protein sequence ID" value="MFC3810156.1"/>
    <property type="molecule type" value="Genomic_DNA"/>
</dbReference>
<dbReference type="Proteomes" id="UP001595616">
    <property type="component" value="Unassembled WGS sequence"/>
</dbReference>
<dbReference type="RefSeq" id="WP_379836034.1">
    <property type="nucleotide sequence ID" value="NZ_JBHRYQ010000001.1"/>
</dbReference>
<dbReference type="Gene3D" id="2.60.120.10">
    <property type="entry name" value="Jelly Rolls"/>
    <property type="match status" value="1"/>
</dbReference>
<evidence type="ECO:0000313" key="2">
    <source>
        <dbReference type="EMBL" id="MFC3810156.1"/>
    </source>
</evidence>
<organism evidence="2 3">
    <name type="scientific">Lacihabitans lacunae</name>
    <dbReference type="NCBI Taxonomy" id="1028214"/>
    <lineage>
        <taxon>Bacteria</taxon>
        <taxon>Pseudomonadati</taxon>
        <taxon>Bacteroidota</taxon>
        <taxon>Cytophagia</taxon>
        <taxon>Cytophagales</taxon>
        <taxon>Leadbetterellaceae</taxon>
        <taxon>Lacihabitans</taxon>
    </lineage>
</organism>
<gene>
    <name evidence="2" type="ORF">ACFOOI_05790</name>
</gene>
<evidence type="ECO:0000259" key="1">
    <source>
        <dbReference type="Pfam" id="PF05523"/>
    </source>
</evidence>
<accession>A0ABV7YVQ3</accession>
<dbReference type="CDD" id="cd20292">
    <property type="entry name" value="cupin_QdtA-like"/>
    <property type="match status" value="1"/>
</dbReference>
<dbReference type="InterPro" id="IPR008894">
    <property type="entry name" value="QdtA_cupin_dom"/>
</dbReference>
<sequence>MAVLIKLKSIESHEGILSVFEQLLPGHIERVYFIYGVQTESIRGGHRHKETWQGLICLNGSCKIYVQDGHIEETFELDSPEKCLLLKPTDWHQMYDFSINSTLLVLANKNYDPEDYIDEPYIPENIIH</sequence>
<dbReference type="SUPFAM" id="SSF51182">
    <property type="entry name" value="RmlC-like cupins"/>
    <property type="match status" value="1"/>
</dbReference>
<reference evidence="3" key="1">
    <citation type="journal article" date="2019" name="Int. J. Syst. Evol. Microbiol.">
        <title>The Global Catalogue of Microorganisms (GCM) 10K type strain sequencing project: providing services to taxonomists for standard genome sequencing and annotation.</title>
        <authorList>
            <consortium name="The Broad Institute Genomics Platform"/>
            <consortium name="The Broad Institute Genome Sequencing Center for Infectious Disease"/>
            <person name="Wu L."/>
            <person name="Ma J."/>
        </authorList>
    </citation>
    <scope>NUCLEOTIDE SEQUENCE [LARGE SCALE GENOMIC DNA]</scope>
    <source>
        <strain evidence="3">CECT 7956</strain>
    </source>
</reference>
<dbReference type="InterPro" id="IPR014710">
    <property type="entry name" value="RmlC-like_jellyroll"/>
</dbReference>
<keyword evidence="3" id="KW-1185">Reference proteome</keyword>
<proteinExistence type="predicted"/>
<comment type="caution">
    <text evidence="2">The sequence shown here is derived from an EMBL/GenBank/DDBJ whole genome shotgun (WGS) entry which is preliminary data.</text>
</comment>
<evidence type="ECO:0000313" key="3">
    <source>
        <dbReference type="Proteomes" id="UP001595616"/>
    </source>
</evidence>
<feature type="domain" description="Sugar 3,4-ketoisomerase QdtA cupin" evidence="1">
    <location>
        <begin position="4"/>
        <end position="119"/>
    </location>
</feature>
<dbReference type="Pfam" id="PF05523">
    <property type="entry name" value="FdtA"/>
    <property type="match status" value="1"/>
</dbReference>
<protein>
    <submittedName>
        <fullName evidence="2">Sugar 3,4-ketoisomerase</fullName>
    </submittedName>
</protein>